<evidence type="ECO:0000256" key="1">
    <source>
        <dbReference type="SAM" id="MobiDB-lite"/>
    </source>
</evidence>
<accession>A0A6L2J9S9</accession>
<feature type="compositionally biased region" description="Basic and acidic residues" evidence="1">
    <location>
        <begin position="9"/>
        <end position="18"/>
    </location>
</feature>
<sequence>MGGSTRRLGTTDKYKSGQDFDGVGHQNTSEHRMGSHATSYQRPPGHSANLHQNASATTNATTTTLSLVNPLDYVGISLEGRKFKAVNPDASTKCVINGPSQVSP</sequence>
<reference evidence="2" key="1">
    <citation type="journal article" date="2019" name="Sci. Rep.">
        <title>Draft genome of Tanacetum cinerariifolium, the natural source of mosquito coil.</title>
        <authorList>
            <person name="Yamashiro T."/>
            <person name="Shiraishi A."/>
            <person name="Satake H."/>
            <person name="Nakayama K."/>
        </authorList>
    </citation>
    <scope>NUCLEOTIDE SEQUENCE</scope>
</reference>
<evidence type="ECO:0000313" key="2">
    <source>
        <dbReference type="EMBL" id="GEU33452.1"/>
    </source>
</evidence>
<name>A0A6L2J9S9_TANCI</name>
<feature type="region of interest" description="Disordered" evidence="1">
    <location>
        <begin position="1"/>
        <end position="51"/>
    </location>
</feature>
<organism evidence="2">
    <name type="scientific">Tanacetum cinerariifolium</name>
    <name type="common">Dalmatian daisy</name>
    <name type="synonym">Chrysanthemum cinerariifolium</name>
    <dbReference type="NCBI Taxonomy" id="118510"/>
    <lineage>
        <taxon>Eukaryota</taxon>
        <taxon>Viridiplantae</taxon>
        <taxon>Streptophyta</taxon>
        <taxon>Embryophyta</taxon>
        <taxon>Tracheophyta</taxon>
        <taxon>Spermatophyta</taxon>
        <taxon>Magnoliopsida</taxon>
        <taxon>eudicotyledons</taxon>
        <taxon>Gunneridae</taxon>
        <taxon>Pentapetalae</taxon>
        <taxon>asterids</taxon>
        <taxon>campanulids</taxon>
        <taxon>Asterales</taxon>
        <taxon>Asteraceae</taxon>
        <taxon>Asteroideae</taxon>
        <taxon>Anthemideae</taxon>
        <taxon>Anthemidinae</taxon>
        <taxon>Tanacetum</taxon>
    </lineage>
</organism>
<dbReference type="AlphaFoldDB" id="A0A6L2J9S9"/>
<protein>
    <submittedName>
        <fullName evidence="2">Uncharacterized protein</fullName>
    </submittedName>
</protein>
<dbReference type="EMBL" id="BKCJ010000466">
    <property type="protein sequence ID" value="GEU33452.1"/>
    <property type="molecule type" value="Genomic_DNA"/>
</dbReference>
<proteinExistence type="predicted"/>
<gene>
    <name evidence="2" type="ORF">Tci_005430</name>
</gene>
<comment type="caution">
    <text evidence="2">The sequence shown here is derived from an EMBL/GenBank/DDBJ whole genome shotgun (WGS) entry which is preliminary data.</text>
</comment>